<name>A0A8K0KLY4_LADFU</name>
<accession>A0A8K0KLY4</accession>
<sequence length="172" mass="19091">MVDTRCIALDCSRSGARPIRQLSVCTQRLGLPYKRAITSIFGLAQTAVDVTHRKLTVIFEPTPKGGPIEVEALVIEDIARCPKMEVLNKQWPHIRNLTLADLLYYRPESIDILLGAEWLGTVMIGNTVTGPKGTLSAIETLWRYCLVGKVHQSADRIDSLCLAMESQLDCLI</sequence>
<comment type="caution">
    <text evidence="1">The sequence shown here is derived from an EMBL/GenBank/DDBJ whole genome shotgun (WGS) entry which is preliminary data.</text>
</comment>
<gene>
    <name evidence="1" type="ORF">J437_LFUL014218</name>
</gene>
<evidence type="ECO:0000313" key="2">
    <source>
        <dbReference type="Proteomes" id="UP000792457"/>
    </source>
</evidence>
<keyword evidence="2" id="KW-1185">Reference proteome</keyword>
<reference evidence="1" key="1">
    <citation type="submission" date="2013-04" db="EMBL/GenBank/DDBJ databases">
        <authorList>
            <person name="Qu J."/>
            <person name="Murali S.C."/>
            <person name="Bandaranaike D."/>
            <person name="Bellair M."/>
            <person name="Blankenburg K."/>
            <person name="Chao H."/>
            <person name="Dinh H."/>
            <person name="Doddapaneni H."/>
            <person name="Downs B."/>
            <person name="Dugan-Rocha S."/>
            <person name="Elkadiri S."/>
            <person name="Gnanaolivu R.D."/>
            <person name="Hernandez B."/>
            <person name="Javaid M."/>
            <person name="Jayaseelan J.C."/>
            <person name="Lee S."/>
            <person name="Li M."/>
            <person name="Ming W."/>
            <person name="Munidasa M."/>
            <person name="Muniz J."/>
            <person name="Nguyen L."/>
            <person name="Ongeri F."/>
            <person name="Osuji N."/>
            <person name="Pu L.-L."/>
            <person name="Puazo M."/>
            <person name="Qu C."/>
            <person name="Quiroz J."/>
            <person name="Raj R."/>
            <person name="Weissenberger G."/>
            <person name="Xin Y."/>
            <person name="Zou X."/>
            <person name="Han Y."/>
            <person name="Richards S."/>
            <person name="Worley K."/>
            <person name="Muzny D."/>
            <person name="Gibbs R."/>
        </authorList>
    </citation>
    <scope>NUCLEOTIDE SEQUENCE</scope>
    <source>
        <strain evidence="1">Sampled in the wild</strain>
    </source>
</reference>
<proteinExistence type="predicted"/>
<reference evidence="1" key="2">
    <citation type="submission" date="2017-10" db="EMBL/GenBank/DDBJ databases">
        <title>Ladona fulva Genome sequencing and assembly.</title>
        <authorList>
            <person name="Murali S."/>
            <person name="Richards S."/>
            <person name="Bandaranaike D."/>
            <person name="Bellair M."/>
            <person name="Blankenburg K."/>
            <person name="Chao H."/>
            <person name="Dinh H."/>
            <person name="Doddapaneni H."/>
            <person name="Dugan-Rocha S."/>
            <person name="Elkadiri S."/>
            <person name="Gnanaolivu R."/>
            <person name="Hernandez B."/>
            <person name="Skinner E."/>
            <person name="Javaid M."/>
            <person name="Lee S."/>
            <person name="Li M."/>
            <person name="Ming W."/>
            <person name="Munidasa M."/>
            <person name="Muniz J."/>
            <person name="Nguyen L."/>
            <person name="Hughes D."/>
            <person name="Osuji N."/>
            <person name="Pu L.-L."/>
            <person name="Puazo M."/>
            <person name="Qu C."/>
            <person name="Quiroz J."/>
            <person name="Raj R."/>
            <person name="Weissenberger G."/>
            <person name="Xin Y."/>
            <person name="Zou X."/>
            <person name="Han Y."/>
            <person name="Worley K."/>
            <person name="Muzny D."/>
            <person name="Gibbs R."/>
        </authorList>
    </citation>
    <scope>NUCLEOTIDE SEQUENCE</scope>
    <source>
        <strain evidence="1">Sampled in the wild</strain>
    </source>
</reference>
<organism evidence="1 2">
    <name type="scientific">Ladona fulva</name>
    <name type="common">Scarce chaser dragonfly</name>
    <name type="synonym">Libellula fulva</name>
    <dbReference type="NCBI Taxonomy" id="123851"/>
    <lineage>
        <taxon>Eukaryota</taxon>
        <taxon>Metazoa</taxon>
        <taxon>Ecdysozoa</taxon>
        <taxon>Arthropoda</taxon>
        <taxon>Hexapoda</taxon>
        <taxon>Insecta</taxon>
        <taxon>Pterygota</taxon>
        <taxon>Palaeoptera</taxon>
        <taxon>Odonata</taxon>
        <taxon>Epiprocta</taxon>
        <taxon>Anisoptera</taxon>
        <taxon>Libelluloidea</taxon>
        <taxon>Libellulidae</taxon>
        <taxon>Ladona</taxon>
    </lineage>
</organism>
<dbReference type="Proteomes" id="UP000792457">
    <property type="component" value="Unassembled WGS sequence"/>
</dbReference>
<evidence type="ECO:0000313" key="1">
    <source>
        <dbReference type="EMBL" id="KAG8236723.1"/>
    </source>
</evidence>
<dbReference type="AlphaFoldDB" id="A0A8K0KLY4"/>
<protein>
    <submittedName>
        <fullName evidence="1">Uncharacterized protein</fullName>
    </submittedName>
</protein>
<dbReference type="OrthoDB" id="6781944at2759"/>
<dbReference type="EMBL" id="KZ309069">
    <property type="protein sequence ID" value="KAG8236723.1"/>
    <property type="molecule type" value="Genomic_DNA"/>
</dbReference>